<sequence length="72" mass="8192">MFEARLRSPFCKPRANLRPDRVDANPRFNRPAWMPREMDVPGFATLLQSGGRCPSRDPRLAAVPTKKALRVT</sequence>
<dbReference type="HOGENOM" id="CLU_2719420_0_0_4"/>
<keyword evidence="2" id="KW-1185">Reference proteome</keyword>
<dbReference type="AlphaFoldDB" id="D3DY62"/>
<evidence type="ECO:0000313" key="1">
    <source>
        <dbReference type="EMBL" id="ADC45232.1"/>
    </source>
</evidence>
<dbReference type="KEGG" id="rme:Rmet_6632"/>
<organism evidence="1 2">
    <name type="scientific">Cupriavidus metallidurans (strain ATCC 43123 / DSM 2839 / NBRC 102507 / CH34)</name>
    <name type="common">Ralstonia metallidurans</name>
    <dbReference type="NCBI Taxonomy" id="266264"/>
    <lineage>
        <taxon>Bacteria</taxon>
        <taxon>Pseudomonadati</taxon>
        <taxon>Pseudomonadota</taxon>
        <taxon>Betaproteobacteria</taxon>
        <taxon>Burkholderiales</taxon>
        <taxon>Burkholderiaceae</taxon>
        <taxon>Cupriavidus</taxon>
    </lineage>
</organism>
<dbReference type="EMBL" id="CP000353">
    <property type="protein sequence ID" value="ADC45232.1"/>
    <property type="molecule type" value="Genomic_DNA"/>
</dbReference>
<geneLocation type="plasmid" evidence="1 2">
    <name>megaplasmid</name>
</geneLocation>
<reference evidence="2" key="1">
    <citation type="journal article" date="2010" name="PLoS ONE">
        <title>The complete genome sequence of Cupriavidus metallidurans strain CH34, a master survivalist in harsh and anthropogenic environments.</title>
        <authorList>
            <person name="Janssen P.J."/>
            <person name="Van Houdt R."/>
            <person name="Moors H."/>
            <person name="Monsieurs P."/>
            <person name="Morin N."/>
            <person name="Michaux A."/>
            <person name="Benotmane M.A."/>
            <person name="Leys N."/>
            <person name="Vallaeys T."/>
            <person name="Lapidus A."/>
            <person name="Monchy S."/>
            <person name="Medigue C."/>
            <person name="Taghavi S."/>
            <person name="McCorkle S."/>
            <person name="Dunn J."/>
            <person name="van der Lelie D."/>
            <person name="Mergeay M."/>
        </authorList>
    </citation>
    <scope>NUCLEOTIDE SEQUENCE [LARGE SCALE GENOMIC DNA]</scope>
    <source>
        <strain evidence="2">ATCC 43123 / DSM 2839 / NBRC 102507 / CH34</strain>
    </source>
</reference>
<dbReference type="Proteomes" id="UP000002429">
    <property type="component" value="Plasmid megaplasmid"/>
</dbReference>
<protein>
    <submittedName>
        <fullName evidence="1">Uncharacterized protein</fullName>
    </submittedName>
</protein>
<proteinExistence type="predicted"/>
<accession>D3DY62</accession>
<keyword evidence="1" id="KW-0614">Plasmid</keyword>
<evidence type="ECO:0000313" key="2">
    <source>
        <dbReference type="Proteomes" id="UP000002429"/>
    </source>
</evidence>
<name>D3DY62_CUPMC</name>
<gene>
    <name evidence="1" type="ordered locus">Rmet_6632</name>
</gene>